<dbReference type="PIRSF" id="PIRSF005644">
    <property type="entry name" value="Hdrgns_mtr_HypE"/>
    <property type="match status" value="1"/>
</dbReference>
<evidence type="ECO:0000256" key="1">
    <source>
        <dbReference type="ARBA" id="ARBA00006243"/>
    </source>
</evidence>
<reference evidence="5 6" key="1">
    <citation type="journal article" date="2019" name="Int. J. Syst. Evol. Microbiol.">
        <title>The Global Catalogue of Microorganisms (GCM) 10K type strain sequencing project: providing services to taxonomists for standard genome sequencing and annotation.</title>
        <authorList>
            <consortium name="The Broad Institute Genomics Platform"/>
            <consortium name="The Broad Institute Genome Sequencing Center for Infectious Disease"/>
            <person name="Wu L."/>
            <person name="Ma J."/>
        </authorList>
    </citation>
    <scope>NUCLEOTIDE SEQUENCE [LARGE SCALE GENOMIC DNA]</scope>
    <source>
        <strain evidence="5 6">DT85</strain>
    </source>
</reference>
<proteinExistence type="inferred from homology"/>
<sequence>MTDLGKVSGEFFRETIRPNLGAERDDVRLGPTAGVDFGVVDVGGNALVLATDPLSLPPALGFDRAARFALDICLADVAVSGIAPSHLAVCFSLPPAMTDAEFAEAWTAMDERARELGVSVTTGHTARYAGVEFPWVGAATVLGVGDHDDVVRPDGARPGDALVVTTGPAAETAGLFASLFPEELGLDAETVATAQTRIDDTACVEDALAAAEFDVHAMHDATEGGVQGGLVEMATGAGVRFDLHRDRMPYAEGVRAVCEAIDVDPWQVTASGTLLIAVAPDDADALVAALESRGTPAAVVGEVSAGEGVYADGERLRHPGTDPSWPKYDEFRERGPQR</sequence>
<dbReference type="Gene3D" id="3.90.650.10">
    <property type="entry name" value="PurM-like C-terminal domain"/>
    <property type="match status" value="1"/>
</dbReference>
<dbReference type="InterPro" id="IPR036921">
    <property type="entry name" value="PurM-like_N_sf"/>
</dbReference>
<feature type="domain" description="PurM-like N-terminal" evidence="3">
    <location>
        <begin position="36"/>
        <end position="132"/>
    </location>
</feature>
<organism evidence="5 6">
    <name type="scientific">Halosegnis marinus</name>
    <dbReference type="NCBI Taxonomy" id="3034023"/>
    <lineage>
        <taxon>Archaea</taxon>
        <taxon>Methanobacteriati</taxon>
        <taxon>Methanobacteriota</taxon>
        <taxon>Stenosarchaea group</taxon>
        <taxon>Halobacteria</taxon>
        <taxon>Halobacteriales</taxon>
        <taxon>Natronomonadaceae</taxon>
        <taxon>Halosegnis</taxon>
    </lineage>
</organism>
<protein>
    <submittedName>
        <fullName evidence="5">AIR synthase family protein</fullName>
    </submittedName>
</protein>
<dbReference type="Pfam" id="PF02769">
    <property type="entry name" value="AIRS_C"/>
    <property type="match status" value="1"/>
</dbReference>
<dbReference type="CDD" id="cd06061">
    <property type="entry name" value="PurM-like1"/>
    <property type="match status" value="1"/>
</dbReference>
<dbReference type="EMBL" id="JBHTAP010000001">
    <property type="protein sequence ID" value="MFC7235047.1"/>
    <property type="molecule type" value="Genomic_DNA"/>
</dbReference>
<dbReference type="InterPro" id="IPR036676">
    <property type="entry name" value="PurM-like_C_sf"/>
</dbReference>
<evidence type="ECO:0000259" key="4">
    <source>
        <dbReference type="Pfam" id="PF02769"/>
    </source>
</evidence>
<dbReference type="InterPro" id="IPR010918">
    <property type="entry name" value="PurM-like_C_dom"/>
</dbReference>
<name>A0ABD5ZP30_9EURY</name>
<feature type="domain" description="PurM-like C-terminal" evidence="4">
    <location>
        <begin position="157"/>
        <end position="309"/>
    </location>
</feature>
<dbReference type="GeneID" id="79266727"/>
<dbReference type="AlphaFoldDB" id="A0ABD5ZP30"/>
<evidence type="ECO:0000313" key="5">
    <source>
        <dbReference type="EMBL" id="MFC7235047.1"/>
    </source>
</evidence>
<accession>A0ABD5ZP30</accession>
<dbReference type="InterPro" id="IPR016188">
    <property type="entry name" value="PurM-like_N"/>
</dbReference>
<dbReference type="PANTHER" id="PTHR30303:SF4">
    <property type="entry name" value="HYDROGENASE EXPRESSION_FORMATION PROTEIN HYPE"/>
    <property type="match status" value="1"/>
</dbReference>
<comment type="similarity">
    <text evidence="1">Belongs to the HypE family.</text>
</comment>
<keyword evidence="6" id="KW-1185">Reference proteome</keyword>
<gene>
    <name evidence="5" type="ORF">ACFQJ4_06920</name>
</gene>
<dbReference type="PANTHER" id="PTHR30303">
    <property type="entry name" value="HYDROGENASE ISOENZYMES FORMATION PROTEIN HYPE"/>
    <property type="match status" value="1"/>
</dbReference>
<dbReference type="Proteomes" id="UP001596398">
    <property type="component" value="Unassembled WGS sequence"/>
</dbReference>
<dbReference type="Pfam" id="PF00586">
    <property type="entry name" value="AIRS"/>
    <property type="match status" value="1"/>
</dbReference>
<dbReference type="SUPFAM" id="SSF56042">
    <property type="entry name" value="PurM C-terminal domain-like"/>
    <property type="match status" value="1"/>
</dbReference>
<dbReference type="InterPro" id="IPR011854">
    <property type="entry name" value="HypE"/>
</dbReference>
<evidence type="ECO:0000256" key="2">
    <source>
        <dbReference type="SAM" id="MobiDB-lite"/>
    </source>
</evidence>
<feature type="compositionally biased region" description="Basic and acidic residues" evidence="2">
    <location>
        <begin position="327"/>
        <end position="338"/>
    </location>
</feature>
<evidence type="ECO:0000259" key="3">
    <source>
        <dbReference type="Pfam" id="PF00586"/>
    </source>
</evidence>
<feature type="region of interest" description="Disordered" evidence="2">
    <location>
        <begin position="310"/>
        <end position="338"/>
    </location>
</feature>
<dbReference type="RefSeq" id="WP_276236069.1">
    <property type="nucleotide sequence ID" value="NZ_CP119802.1"/>
</dbReference>
<dbReference type="SUPFAM" id="SSF55326">
    <property type="entry name" value="PurM N-terminal domain-like"/>
    <property type="match status" value="1"/>
</dbReference>
<evidence type="ECO:0000313" key="6">
    <source>
        <dbReference type="Proteomes" id="UP001596398"/>
    </source>
</evidence>
<dbReference type="Gene3D" id="3.30.1330.10">
    <property type="entry name" value="PurM-like, N-terminal domain"/>
    <property type="match status" value="1"/>
</dbReference>
<comment type="caution">
    <text evidence="5">The sequence shown here is derived from an EMBL/GenBank/DDBJ whole genome shotgun (WGS) entry which is preliminary data.</text>
</comment>